<dbReference type="EMBL" id="CP018047">
    <property type="protein sequence ID" value="AQU68390.1"/>
    <property type="molecule type" value="Genomic_DNA"/>
</dbReference>
<keyword evidence="6" id="KW-0813">Transport</keyword>
<dbReference type="InterPro" id="IPR013525">
    <property type="entry name" value="ABC2_TM"/>
</dbReference>
<evidence type="ECO:0000256" key="5">
    <source>
        <dbReference type="ARBA" id="ARBA00023251"/>
    </source>
</evidence>
<feature type="transmembrane region" description="Helical" evidence="6">
    <location>
        <begin position="29"/>
        <end position="46"/>
    </location>
</feature>
<dbReference type="RefSeq" id="WP_078076993.1">
    <property type="nucleotide sequence ID" value="NZ_CP018047.1"/>
</dbReference>
<feature type="transmembrane region" description="Helical" evidence="6">
    <location>
        <begin position="174"/>
        <end position="193"/>
    </location>
</feature>
<dbReference type="Pfam" id="PF01061">
    <property type="entry name" value="ABC2_membrane"/>
    <property type="match status" value="1"/>
</dbReference>
<evidence type="ECO:0000313" key="9">
    <source>
        <dbReference type="Proteomes" id="UP000189677"/>
    </source>
</evidence>
<feature type="transmembrane region" description="Helical" evidence="6">
    <location>
        <begin position="103"/>
        <end position="131"/>
    </location>
</feature>
<comment type="similarity">
    <text evidence="6">Belongs to the ABC-2 integral membrane protein family.</text>
</comment>
<dbReference type="GO" id="GO:0043190">
    <property type="term" value="C:ATP-binding cassette (ABC) transporter complex"/>
    <property type="evidence" value="ECO:0007669"/>
    <property type="project" value="InterPro"/>
</dbReference>
<dbReference type="Proteomes" id="UP000189677">
    <property type="component" value="Chromosome"/>
</dbReference>
<evidence type="ECO:0000313" key="8">
    <source>
        <dbReference type="EMBL" id="AQU68390.1"/>
    </source>
</evidence>
<feature type="transmembrane region" description="Helical" evidence="6">
    <location>
        <begin position="58"/>
        <end position="83"/>
    </location>
</feature>
<dbReference type="OrthoDB" id="9786643at2"/>
<feature type="transmembrane region" description="Helical" evidence="6">
    <location>
        <begin position="240"/>
        <end position="258"/>
    </location>
</feature>
<accession>A0A1U9QVY7</accession>
<dbReference type="PANTHER" id="PTHR43229">
    <property type="entry name" value="NODULATION PROTEIN J"/>
    <property type="match status" value="1"/>
</dbReference>
<feature type="transmembrane region" description="Helical" evidence="6">
    <location>
        <begin position="143"/>
        <end position="168"/>
    </location>
</feature>
<dbReference type="PANTHER" id="PTHR43229:SF6">
    <property type="entry name" value="ABC-TYPE MULTIDRUG TRANSPORT SYSTEM, PERMEASE COMPONENT"/>
    <property type="match status" value="1"/>
</dbReference>
<keyword evidence="9" id="KW-1185">Reference proteome</keyword>
<keyword evidence="2 6" id="KW-0812">Transmembrane</keyword>
<protein>
    <recommendedName>
        <fullName evidence="6">Transport permease protein</fullName>
    </recommendedName>
</protein>
<dbReference type="InterPro" id="IPR051784">
    <property type="entry name" value="Nod_factor_ABC_transporter"/>
</dbReference>
<keyword evidence="5" id="KW-0046">Antibiotic resistance</keyword>
<keyword evidence="4 6" id="KW-0472">Membrane</keyword>
<evidence type="ECO:0000256" key="2">
    <source>
        <dbReference type="ARBA" id="ARBA00022692"/>
    </source>
</evidence>
<evidence type="ECO:0000256" key="6">
    <source>
        <dbReference type="RuleBase" id="RU361157"/>
    </source>
</evidence>
<organism evidence="8 9">
    <name type="scientific">Streptomyces niveus</name>
    <name type="common">Streptomyces spheroides</name>
    <dbReference type="NCBI Taxonomy" id="193462"/>
    <lineage>
        <taxon>Bacteria</taxon>
        <taxon>Bacillati</taxon>
        <taxon>Actinomycetota</taxon>
        <taxon>Actinomycetes</taxon>
        <taxon>Kitasatosporales</taxon>
        <taxon>Streptomycetaceae</taxon>
        <taxon>Streptomyces</taxon>
    </lineage>
</organism>
<dbReference type="InterPro" id="IPR047817">
    <property type="entry name" value="ABC2_TM_bact-type"/>
</dbReference>
<dbReference type="AlphaFoldDB" id="A0A1U9QVY7"/>
<reference evidence="8 9" key="1">
    <citation type="submission" date="2016-11" db="EMBL/GenBank/DDBJ databases">
        <title>Complete genome sequence of Streptomyces niveus SCSIO 3406.</title>
        <authorList>
            <person name="Zhu Q."/>
            <person name="Cheng W."/>
            <person name="Song Y."/>
            <person name="Li Q."/>
            <person name="Ju J."/>
        </authorList>
    </citation>
    <scope>NUCLEOTIDE SEQUENCE [LARGE SCALE GENOMIC DNA]</scope>
    <source>
        <strain evidence="8 9">SCSIO 3406</strain>
    </source>
</reference>
<evidence type="ECO:0000256" key="3">
    <source>
        <dbReference type="ARBA" id="ARBA00022989"/>
    </source>
</evidence>
<gene>
    <name evidence="8" type="ORF">BBN63_21450</name>
</gene>
<dbReference type="PIRSF" id="PIRSF006648">
    <property type="entry name" value="DrrB"/>
    <property type="match status" value="1"/>
</dbReference>
<keyword evidence="3 6" id="KW-1133">Transmembrane helix</keyword>
<proteinExistence type="inferred from homology"/>
<comment type="subcellular location">
    <subcellularLocation>
        <location evidence="6">Cell membrane</location>
        <topology evidence="6">Multi-pass membrane protein</topology>
    </subcellularLocation>
    <subcellularLocation>
        <location evidence="1">Membrane</location>
        <topology evidence="1">Multi-pass membrane protein</topology>
    </subcellularLocation>
</comment>
<dbReference type="InterPro" id="IPR000412">
    <property type="entry name" value="ABC_2_transport"/>
</dbReference>
<dbReference type="GO" id="GO:0140359">
    <property type="term" value="F:ABC-type transporter activity"/>
    <property type="evidence" value="ECO:0007669"/>
    <property type="project" value="InterPro"/>
</dbReference>
<sequence length="282" mass="29704">MNPTTGTARIGWSRGLIELRHSFTNGGELLSHLLWPTLMLTVMYFLRDSAFGSGGLMLGTLALPSILGMNVAMGMVAMSQTLTAEREDGTLLRAKATPDGMPAYLIGKVVTVGGGLLADLAILLIPGLLIIDGLAAGDAGSWLTVAWVLLLGMAATLPIGAILGSVFAGARAQGLIQLPVLGLIAISGIFYPLTSLPEWVQWIGQATPIYWLGLGMRAALLPDSAVAVEIAGSWRQWETAGVLGLWAVLGLALAPIVLRRMARRESGSAVSERREKALRRVG</sequence>
<dbReference type="KEGG" id="snw:BBN63_21450"/>
<feature type="domain" description="ABC transmembrane type-2" evidence="7">
    <location>
        <begin position="27"/>
        <end position="261"/>
    </location>
</feature>
<evidence type="ECO:0000256" key="4">
    <source>
        <dbReference type="ARBA" id="ARBA00023136"/>
    </source>
</evidence>
<keyword evidence="6" id="KW-1003">Cell membrane</keyword>
<evidence type="ECO:0000256" key="1">
    <source>
        <dbReference type="ARBA" id="ARBA00004141"/>
    </source>
</evidence>
<dbReference type="GO" id="GO:0046677">
    <property type="term" value="P:response to antibiotic"/>
    <property type="evidence" value="ECO:0007669"/>
    <property type="project" value="UniProtKB-KW"/>
</dbReference>
<name>A0A1U9QVY7_STRNV</name>
<dbReference type="PROSITE" id="PS51012">
    <property type="entry name" value="ABC_TM2"/>
    <property type="match status" value="1"/>
</dbReference>
<evidence type="ECO:0000259" key="7">
    <source>
        <dbReference type="PROSITE" id="PS51012"/>
    </source>
</evidence>